<feature type="domain" description="SGS" evidence="3">
    <location>
        <begin position="306"/>
        <end position="406"/>
    </location>
</feature>
<evidence type="ECO:0000259" key="4">
    <source>
        <dbReference type="PROSITE" id="PS51203"/>
    </source>
</evidence>
<protein>
    <recommendedName>
        <fullName evidence="7">SGS domain-domain-containing protein</fullName>
    </recommendedName>
</protein>
<keyword evidence="6" id="KW-1185">Reference proteome</keyword>
<dbReference type="PANTHER" id="PTHR45862">
    <property type="entry name" value="PROTEIN SGT1 HOMOLOG"/>
    <property type="match status" value="1"/>
</dbReference>
<feature type="domain" description="CS" evidence="4">
    <location>
        <begin position="183"/>
        <end position="274"/>
    </location>
</feature>
<dbReference type="InterPro" id="IPR008978">
    <property type="entry name" value="HSP20-like_chaperone"/>
</dbReference>
<feature type="compositionally biased region" description="Basic and acidic residues" evidence="2">
    <location>
        <begin position="271"/>
        <end position="287"/>
    </location>
</feature>
<dbReference type="SUPFAM" id="SSF48452">
    <property type="entry name" value="TPR-like"/>
    <property type="match status" value="1"/>
</dbReference>
<dbReference type="OrthoDB" id="1898560at2759"/>
<dbReference type="EMBL" id="MCFA01000003">
    <property type="protein sequence ID" value="ORY19301.1"/>
    <property type="molecule type" value="Genomic_DNA"/>
</dbReference>
<name>A0A1Y2A9V0_9PLEO</name>
<evidence type="ECO:0000259" key="3">
    <source>
        <dbReference type="PROSITE" id="PS51048"/>
    </source>
</evidence>
<accession>A0A1Y2A9V0</accession>
<gene>
    <name evidence="5" type="ORF">BCR34DRAFT_472372</name>
</gene>
<dbReference type="GO" id="GO:0051087">
    <property type="term" value="F:protein-folding chaperone binding"/>
    <property type="evidence" value="ECO:0007669"/>
    <property type="project" value="InterPro"/>
</dbReference>
<reference evidence="5 6" key="1">
    <citation type="submission" date="2016-07" db="EMBL/GenBank/DDBJ databases">
        <title>Pervasive Adenine N6-methylation of Active Genes in Fungi.</title>
        <authorList>
            <consortium name="DOE Joint Genome Institute"/>
            <person name="Mondo S.J."/>
            <person name="Dannebaum R.O."/>
            <person name="Kuo R.C."/>
            <person name="Labutti K."/>
            <person name="Haridas S."/>
            <person name="Kuo A."/>
            <person name="Salamov A."/>
            <person name="Ahrendt S.R."/>
            <person name="Lipzen A."/>
            <person name="Sullivan W."/>
            <person name="Andreopoulos W.B."/>
            <person name="Clum A."/>
            <person name="Lindquist E."/>
            <person name="Daum C."/>
            <person name="Ramamoorthy G.K."/>
            <person name="Gryganskyi A."/>
            <person name="Culley D."/>
            <person name="Magnuson J.K."/>
            <person name="James T.Y."/>
            <person name="O'Malley M.A."/>
            <person name="Stajich J.E."/>
            <person name="Spatafora J.W."/>
            <person name="Visel A."/>
            <person name="Grigoriev I.V."/>
        </authorList>
    </citation>
    <scope>NUCLEOTIDE SEQUENCE [LARGE SCALE GENOMIC DNA]</scope>
    <source>
        <strain evidence="5 6">CBS 115471</strain>
    </source>
</reference>
<feature type="region of interest" description="Disordered" evidence="2">
    <location>
        <begin position="270"/>
        <end position="347"/>
    </location>
</feature>
<feature type="compositionally biased region" description="Polar residues" evidence="2">
    <location>
        <begin position="373"/>
        <end position="386"/>
    </location>
</feature>
<evidence type="ECO:0008006" key="7">
    <source>
        <dbReference type="Google" id="ProtNLM"/>
    </source>
</evidence>
<evidence type="ECO:0000256" key="1">
    <source>
        <dbReference type="ARBA" id="ARBA00008509"/>
    </source>
</evidence>
<proteinExistence type="inferred from homology"/>
<feature type="compositionally biased region" description="Basic and acidic residues" evidence="2">
    <location>
        <begin position="314"/>
        <end position="331"/>
    </location>
</feature>
<dbReference type="Pfam" id="PF04969">
    <property type="entry name" value="CS"/>
    <property type="match status" value="1"/>
</dbReference>
<dbReference type="InterPro" id="IPR007052">
    <property type="entry name" value="CS_dom"/>
</dbReference>
<dbReference type="PROSITE" id="PS51048">
    <property type="entry name" value="SGS"/>
    <property type="match status" value="1"/>
</dbReference>
<comment type="caution">
    <text evidence="5">The sequence shown here is derived from an EMBL/GenBank/DDBJ whole genome shotgun (WGS) entry which is preliminary data.</text>
</comment>
<dbReference type="Proteomes" id="UP000193144">
    <property type="component" value="Unassembled WGS sequence"/>
</dbReference>
<dbReference type="STRING" id="1231657.A0A1Y2A9V0"/>
<dbReference type="InterPro" id="IPR007699">
    <property type="entry name" value="SGS_dom"/>
</dbReference>
<sequence>MDQAARGAAALKASNYEEAVQQYTIALSTNPNAVPYYIQRSTAYQRSGKYSEALADAEIAVVLATKRARREQIKDAQLRRAIALFFLERYGDAEFILGIVKRLDAKEKTLQVWQIKITKKLNELKAGEFEEGDTRTTVIAKELPDVEVPAASSSKPAKAESKAEESNVEAPAPAPKPVVPTPADKIKHDWYQNNENVYFTLMAKGVPKDAAKVEIEQDSLDISFPIKDSSDYSFSLDPLYAPVDASQSSFRITPTKVEVTLRKATPGVKWHALESDRDTSRSTENKSDASIPSHVLNPKTNEQPPSYPTSSRKGAKDWDKVAKDLTKKPAPGEDADEGAADLDDFDGDETTRFFKQLYKGADPDQQRAMMKSYQESGGTVLSTDWSNVGKKTVVPEPPDGMEAKKY</sequence>
<dbReference type="InterPro" id="IPR011990">
    <property type="entry name" value="TPR-like_helical_dom_sf"/>
</dbReference>
<evidence type="ECO:0000313" key="5">
    <source>
        <dbReference type="EMBL" id="ORY19301.1"/>
    </source>
</evidence>
<dbReference type="Gene3D" id="2.60.40.790">
    <property type="match status" value="1"/>
</dbReference>
<organism evidence="5 6">
    <name type="scientific">Clohesyomyces aquaticus</name>
    <dbReference type="NCBI Taxonomy" id="1231657"/>
    <lineage>
        <taxon>Eukaryota</taxon>
        <taxon>Fungi</taxon>
        <taxon>Dikarya</taxon>
        <taxon>Ascomycota</taxon>
        <taxon>Pezizomycotina</taxon>
        <taxon>Dothideomycetes</taxon>
        <taxon>Pleosporomycetidae</taxon>
        <taxon>Pleosporales</taxon>
        <taxon>Lindgomycetaceae</taxon>
        <taxon>Clohesyomyces</taxon>
    </lineage>
</organism>
<feature type="compositionally biased region" description="Polar residues" evidence="2">
    <location>
        <begin position="298"/>
        <end position="312"/>
    </location>
</feature>
<dbReference type="SUPFAM" id="SSF49764">
    <property type="entry name" value="HSP20-like chaperones"/>
    <property type="match status" value="1"/>
</dbReference>
<evidence type="ECO:0000256" key="2">
    <source>
        <dbReference type="SAM" id="MobiDB-lite"/>
    </source>
</evidence>
<dbReference type="Gene3D" id="1.25.40.10">
    <property type="entry name" value="Tetratricopeptide repeat domain"/>
    <property type="match status" value="1"/>
</dbReference>
<evidence type="ECO:0000313" key="6">
    <source>
        <dbReference type="Proteomes" id="UP000193144"/>
    </source>
</evidence>
<dbReference type="AlphaFoldDB" id="A0A1Y2A9V0"/>
<dbReference type="Pfam" id="PF05002">
    <property type="entry name" value="SGS"/>
    <property type="match status" value="1"/>
</dbReference>
<feature type="region of interest" description="Disordered" evidence="2">
    <location>
        <begin position="364"/>
        <end position="406"/>
    </location>
</feature>
<feature type="compositionally biased region" description="Acidic residues" evidence="2">
    <location>
        <begin position="333"/>
        <end position="347"/>
    </location>
</feature>
<dbReference type="CDD" id="cd06466">
    <property type="entry name" value="p23_CS_SGT1_like"/>
    <property type="match status" value="1"/>
</dbReference>
<dbReference type="PROSITE" id="PS51203">
    <property type="entry name" value="CS"/>
    <property type="match status" value="1"/>
</dbReference>
<dbReference type="InterPro" id="IPR044563">
    <property type="entry name" value="Sgt1-like"/>
</dbReference>
<comment type="similarity">
    <text evidence="1">Belongs to the SGT1 family.</text>
</comment>
<feature type="region of interest" description="Disordered" evidence="2">
    <location>
        <begin position="149"/>
        <end position="181"/>
    </location>
</feature>